<proteinExistence type="predicted"/>
<gene>
    <name evidence="3" type="ORF">EDD79_103221</name>
</gene>
<evidence type="ECO:0000313" key="3">
    <source>
        <dbReference type="EMBL" id="TCP99833.1"/>
    </source>
</evidence>
<evidence type="ECO:0000259" key="2">
    <source>
        <dbReference type="Pfam" id="PF12638"/>
    </source>
</evidence>
<evidence type="ECO:0000256" key="1">
    <source>
        <dbReference type="ARBA" id="ARBA00022946"/>
    </source>
</evidence>
<comment type="caution">
    <text evidence="3">The sequence shown here is derived from an EMBL/GenBank/DDBJ whole genome shotgun (WGS) entry which is preliminary data.</text>
</comment>
<organism evidence="3 4">
    <name type="scientific">Serpentinicella alkaliphila</name>
    <dbReference type="NCBI Taxonomy" id="1734049"/>
    <lineage>
        <taxon>Bacteria</taxon>
        <taxon>Bacillati</taxon>
        <taxon>Bacillota</taxon>
        <taxon>Clostridia</taxon>
        <taxon>Peptostreptococcales</taxon>
        <taxon>Natronincolaceae</taxon>
        <taxon>Serpentinicella</taxon>
    </lineage>
</organism>
<evidence type="ECO:0000313" key="4">
    <source>
        <dbReference type="Proteomes" id="UP000295504"/>
    </source>
</evidence>
<dbReference type="Proteomes" id="UP000295504">
    <property type="component" value="Unassembled WGS sequence"/>
</dbReference>
<dbReference type="PANTHER" id="PTHR31750:SF4">
    <property type="entry name" value="LP06106P"/>
    <property type="match status" value="1"/>
</dbReference>
<keyword evidence="1" id="KW-0809">Transit peptide</keyword>
<feature type="domain" description="Staygreen protein" evidence="2">
    <location>
        <begin position="4"/>
        <end position="146"/>
    </location>
</feature>
<dbReference type="Pfam" id="PF12638">
    <property type="entry name" value="Staygreen"/>
    <property type="match status" value="1"/>
</dbReference>
<protein>
    <submittedName>
        <fullName evidence="3">Staygreen protein</fullName>
    </submittedName>
</protein>
<dbReference type="RefSeq" id="WP_132849085.1">
    <property type="nucleotide sequence ID" value="NZ_CP058648.1"/>
</dbReference>
<dbReference type="PANTHER" id="PTHR31750">
    <property type="entry name" value="PROTEIN STAY-GREEN 1, CHLOROPLASTIC-RELATED"/>
    <property type="match status" value="1"/>
</dbReference>
<dbReference type="OrthoDB" id="1684395at2"/>
<dbReference type="InterPro" id="IPR024438">
    <property type="entry name" value="Staygreen"/>
</dbReference>
<accession>A0A4V2T327</accession>
<keyword evidence="4" id="KW-1185">Reference proteome</keyword>
<name>A0A4V2T327_9FIRM</name>
<sequence>MERLDPEKLSVEFRPGVTTTEPILGRKYTLTHSDITAELFLTIGLEFAHDKITTMRDEVLAEWRSSNSGLFLYVYVYVGNFGSTMNAIRNTIFRRELPLALEAIVYGDNKFFTVHPQLYYAPIWIYFDSTDYSYNRFEYWGTPMDYK</sequence>
<dbReference type="EMBL" id="SLYC01000032">
    <property type="protein sequence ID" value="TCP99833.1"/>
    <property type="molecule type" value="Genomic_DNA"/>
</dbReference>
<reference evidence="3 4" key="1">
    <citation type="submission" date="2019-03" db="EMBL/GenBank/DDBJ databases">
        <title>Genomic Encyclopedia of Type Strains, Phase IV (KMG-IV): sequencing the most valuable type-strain genomes for metagenomic binning, comparative biology and taxonomic classification.</title>
        <authorList>
            <person name="Goeker M."/>
        </authorList>
    </citation>
    <scope>NUCLEOTIDE SEQUENCE [LARGE SCALE GENOMIC DNA]</scope>
    <source>
        <strain evidence="3 4">DSM 100013</strain>
    </source>
</reference>
<dbReference type="AlphaFoldDB" id="A0A4V2T327"/>